<dbReference type="EMBL" id="JBEAFC010000003">
    <property type="protein sequence ID" value="KAL1564922.1"/>
    <property type="molecule type" value="Genomic_DNA"/>
</dbReference>
<comment type="caution">
    <text evidence="4">The sequence shown here is derived from an EMBL/GenBank/DDBJ whole genome shotgun (WGS) entry which is preliminary data.</text>
</comment>
<protein>
    <submittedName>
        <fullName evidence="4">Shikimate O-hydroxycinnamoyltransferase</fullName>
        <ecNumber evidence="4">2.3.1.133</ecNumber>
    </submittedName>
</protein>
<evidence type="ECO:0000256" key="1">
    <source>
        <dbReference type="ARBA" id="ARBA00009861"/>
    </source>
</evidence>
<dbReference type="Pfam" id="PF02458">
    <property type="entry name" value="Transferase"/>
    <property type="match status" value="1"/>
</dbReference>
<keyword evidence="3 4" id="KW-0012">Acyltransferase</keyword>
<evidence type="ECO:0000256" key="2">
    <source>
        <dbReference type="ARBA" id="ARBA00022679"/>
    </source>
</evidence>
<reference evidence="4 5" key="1">
    <citation type="submission" date="2024-06" db="EMBL/GenBank/DDBJ databases">
        <title>A chromosome level genome sequence of Diviner's sage (Salvia divinorum).</title>
        <authorList>
            <person name="Ford S.A."/>
            <person name="Ro D.-K."/>
            <person name="Ness R.W."/>
            <person name="Phillips M.A."/>
        </authorList>
    </citation>
    <scope>NUCLEOTIDE SEQUENCE [LARGE SCALE GENOMIC DNA]</scope>
    <source>
        <strain evidence="4">SAF-2024a</strain>
        <tissue evidence="4">Leaf</tissue>
    </source>
</reference>
<gene>
    <name evidence="4" type="ORF">AAHA92_07202</name>
</gene>
<dbReference type="InterPro" id="IPR050317">
    <property type="entry name" value="Plant_Fungal_Acyltransferase"/>
</dbReference>
<dbReference type="Proteomes" id="UP001567538">
    <property type="component" value="Unassembled WGS sequence"/>
</dbReference>
<sequence>MYLYRCDGGAGFLDTAALKAALSRALVEFYPYAGRLRKDDNGRIEINCNGEGVSFEEAECDGALDDLGDFSIPRPDLSLVPTVDYSQGISTFPLFLVKLTRFKCGGASIGLANEHHTSDGISANNLMSTWLKIARGITTVPTISLDRRVLSARNPPQPQFRHIEHQPPPSLKTPLDGAAGDTTFSTFRLSRDHISSLKKKCNDSSGGSNYTMYEVVAGHVWRCASMARGLPHDQETKLQFLVDARQRLQPPLPLGYFGNGIFYSGAFALVGELV</sequence>
<keyword evidence="2 4" id="KW-0808">Transferase</keyword>
<name>A0ABD1I876_SALDI</name>
<dbReference type="EC" id="2.3.1.133" evidence="4"/>
<dbReference type="PANTHER" id="PTHR31642">
    <property type="entry name" value="TRICHOTHECENE 3-O-ACETYLTRANSFERASE"/>
    <property type="match status" value="1"/>
</dbReference>
<proteinExistence type="inferred from homology"/>
<dbReference type="PANTHER" id="PTHR31642:SF11">
    <property type="entry name" value="SHIKIMATE O-HYDROXYCINNAMOYLTRANSFERASE"/>
    <property type="match status" value="1"/>
</dbReference>
<comment type="similarity">
    <text evidence="1">Belongs to the plant acyltransferase family.</text>
</comment>
<dbReference type="AlphaFoldDB" id="A0ABD1I876"/>
<accession>A0ABD1I876</accession>
<dbReference type="GO" id="GO:0047172">
    <property type="term" value="F:shikimate O-hydroxycinnamoyltransferase activity"/>
    <property type="evidence" value="ECO:0007669"/>
    <property type="project" value="UniProtKB-EC"/>
</dbReference>
<organism evidence="4 5">
    <name type="scientific">Salvia divinorum</name>
    <name type="common">Maria pastora</name>
    <name type="synonym">Diviner's sage</name>
    <dbReference type="NCBI Taxonomy" id="28513"/>
    <lineage>
        <taxon>Eukaryota</taxon>
        <taxon>Viridiplantae</taxon>
        <taxon>Streptophyta</taxon>
        <taxon>Embryophyta</taxon>
        <taxon>Tracheophyta</taxon>
        <taxon>Spermatophyta</taxon>
        <taxon>Magnoliopsida</taxon>
        <taxon>eudicotyledons</taxon>
        <taxon>Gunneridae</taxon>
        <taxon>Pentapetalae</taxon>
        <taxon>asterids</taxon>
        <taxon>lamiids</taxon>
        <taxon>Lamiales</taxon>
        <taxon>Lamiaceae</taxon>
        <taxon>Nepetoideae</taxon>
        <taxon>Mentheae</taxon>
        <taxon>Salviinae</taxon>
        <taxon>Salvia</taxon>
        <taxon>Salvia subgen. Calosphace</taxon>
    </lineage>
</organism>
<keyword evidence="5" id="KW-1185">Reference proteome</keyword>
<dbReference type="InterPro" id="IPR023213">
    <property type="entry name" value="CAT-like_dom_sf"/>
</dbReference>
<evidence type="ECO:0000256" key="3">
    <source>
        <dbReference type="ARBA" id="ARBA00023315"/>
    </source>
</evidence>
<evidence type="ECO:0000313" key="4">
    <source>
        <dbReference type="EMBL" id="KAL1564922.1"/>
    </source>
</evidence>
<evidence type="ECO:0000313" key="5">
    <source>
        <dbReference type="Proteomes" id="UP001567538"/>
    </source>
</evidence>
<dbReference type="Gene3D" id="3.30.559.10">
    <property type="entry name" value="Chloramphenicol acetyltransferase-like domain"/>
    <property type="match status" value="2"/>
</dbReference>